<comment type="subcellular location">
    <subcellularLocation>
        <location evidence="1 8">Nucleus</location>
    </subcellularLocation>
</comment>
<feature type="coiled-coil region" evidence="9">
    <location>
        <begin position="309"/>
        <end position="543"/>
    </location>
</feature>
<feature type="compositionally biased region" description="Low complexity" evidence="10">
    <location>
        <begin position="26"/>
        <end position="40"/>
    </location>
</feature>
<evidence type="ECO:0000256" key="9">
    <source>
        <dbReference type="SAM" id="Coils"/>
    </source>
</evidence>
<keyword evidence="5 9" id="KW-0175">Coiled coil</keyword>
<protein>
    <recommendedName>
        <fullName evidence="8">Structural maintenance of chromosomes protein</fullName>
    </recommendedName>
</protein>
<evidence type="ECO:0000256" key="8">
    <source>
        <dbReference type="PIRNR" id="PIRNR005719"/>
    </source>
</evidence>
<feature type="coiled-coil region" evidence="9">
    <location>
        <begin position="752"/>
        <end position="814"/>
    </location>
</feature>
<dbReference type="InterPro" id="IPR010935">
    <property type="entry name" value="SMC_hinge"/>
</dbReference>
<dbReference type="Pfam" id="PF06470">
    <property type="entry name" value="SMC_hinge"/>
    <property type="match status" value="1"/>
</dbReference>
<reference evidence="12 13" key="1">
    <citation type="submission" date="2023-09" db="EMBL/GenBank/DDBJ databases">
        <title>Pangenome analysis of Batrachochytrium dendrobatidis and related Chytrids.</title>
        <authorList>
            <person name="Yacoub M.N."/>
            <person name="Stajich J.E."/>
            <person name="James T.Y."/>
        </authorList>
    </citation>
    <scope>NUCLEOTIDE SEQUENCE [LARGE SCALE GENOMIC DNA]</scope>
    <source>
        <strain evidence="12 13">JEL0888</strain>
    </source>
</reference>
<evidence type="ECO:0000256" key="10">
    <source>
        <dbReference type="SAM" id="MobiDB-lite"/>
    </source>
</evidence>
<feature type="region of interest" description="Disordered" evidence="10">
    <location>
        <begin position="1275"/>
        <end position="1296"/>
    </location>
</feature>
<dbReference type="PIRSF" id="PIRSF005719">
    <property type="entry name" value="SMC"/>
    <property type="match status" value="1"/>
</dbReference>
<dbReference type="SUPFAM" id="SSF52540">
    <property type="entry name" value="P-loop containing nucleoside triphosphate hydrolases"/>
    <property type="match status" value="1"/>
</dbReference>
<dbReference type="EMBL" id="JADGIZ020000008">
    <property type="protein sequence ID" value="KAL2918007.1"/>
    <property type="molecule type" value="Genomic_DNA"/>
</dbReference>
<feature type="region of interest" description="Disordered" evidence="10">
    <location>
        <begin position="1"/>
        <end position="40"/>
    </location>
</feature>
<evidence type="ECO:0000313" key="12">
    <source>
        <dbReference type="EMBL" id="KAL2918007.1"/>
    </source>
</evidence>
<evidence type="ECO:0000256" key="2">
    <source>
        <dbReference type="ARBA" id="ARBA00006005"/>
    </source>
</evidence>
<feature type="domain" description="SMC hinge" evidence="11">
    <location>
        <begin position="588"/>
        <end position="701"/>
    </location>
</feature>
<organism evidence="12 13">
    <name type="scientific">Polyrhizophydium stewartii</name>
    <dbReference type="NCBI Taxonomy" id="2732419"/>
    <lineage>
        <taxon>Eukaryota</taxon>
        <taxon>Fungi</taxon>
        <taxon>Fungi incertae sedis</taxon>
        <taxon>Chytridiomycota</taxon>
        <taxon>Chytridiomycota incertae sedis</taxon>
        <taxon>Chytridiomycetes</taxon>
        <taxon>Rhizophydiales</taxon>
        <taxon>Rhizophydiales incertae sedis</taxon>
        <taxon>Polyrhizophydium</taxon>
    </lineage>
</organism>
<feature type="coiled-coil region" evidence="9">
    <location>
        <begin position="1010"/>
        <end position="1069"/>
    </location>
</feature>
<accession>A0ABR4NEQ8</accession>
<gene>
    <name evidence="12" type="primary">SMC4</name>
    <name evidence="12" type="ORF">HK105_202421</name>
</gene>
<evidence type="ECO:0000256" key="7">
    <source>
        <dbReference type="ARBA" id="ARBA00023242"/>
    </source>
</evidence>
<dbReference type="InterPro" id="IPR024704">
    <property type="entry name" value="SMC"/>
</dbReference>
<keyword evidence="6" id="KW-0226">DNA condensation</keyword>
<comment type="similarity">
    <text evidence="2">Belongs to the SMC family. SMC4 subfamily.</text>
</comment>
<dbReference type="SMART" id="SM00968">
    <property type="entry name" value="SMC_hinge"/>
    <property type="match status" value="1"/>
</dbReference>
<dbReference type="SUPFAM" id="SSF75553">
    <property type="entry name" value="Smc hinge domain"/>
    <property type="match status" value="1"/>
</dbReference>
<feature type="coiled-coil region" evidence="9">
    <location>
        <begin position="242"/>
        <end position="276"/>
    </location>
</feature>
<evidence type="ECO:0000259" key="11">
    <source>
        <dbReference type="SMART" id="SM00968"/>
    </source>
</evidence>
<dbReference type="Gene3D" id="1.10.287.1490">
    <property type="match status" value="1"/>
</dbReference>
<keyword evidence="4" id="KW-0067">ATP-binding</keyword>
<dbReference type="Pfam" id="PF02463">
    <property type="entry name" value="SMC_N"/>
    <property type="match status" value="1"/>
</dbReference>
<evidence type="ECO:0000256" key="3">
    <source>
        <dbReference type="ARBA" id="ARBA00022741"/>
    </source>
</evidence>
<sequence>MLTHAPQQGAPADAHAPSRPRPSTGASAAQSAAHHAPAADDAATPRLVISKIVQRNFKSYAGVVQIGPFHKSFTSIVGPNGSGKSNVIDSLLFVFGFKAKKMRQGRLADLIHNSARFPNLDSCSVEVHFEEIIDMFPQPGDDFQVVPDSQIVISRSVERPDSGDKKGEKSSYHINGRTSSYGQVTQLLKGKGVDLDHKRFLILQGEVESIALMKPKAQNEHEDGLLEYLEDIIGTAHYKDAIEESSKQLELISQEREEKLQRLKIIQAEKAGLEEKRKDAMEFIETQNSIVFYKNQLVQRDSAQAEAVMADLSEKLASMRKVAEEEKQAFAQQTADADRLEAAFKKSQKEFKQLEEEAKAAKQDLQKFDRAEIELKEKERHIGQKRKKAAKALEQDKHQLIEDETWVNNFDTDLSKAQSQLEELQTRLESEEAELEAIRQSLQGKTETFQRQIEEQQLKLVPWNEKINTARTELDVAREELELLTKAMGEGERALEAARAAVQAAEKSLAEKLSELAAVRAEQQASQAAVAKTQAKLERAKKDDATIKATLDVSRRKCDDVRVALQAAQSRSTIHTSLLREAQAGHLPGICGRLGDLGVIDDMYDVAVTTACGSLDAIVVETVETGQKCIEFLKRNNLGKATFICLDKLRAWNTSPIQTPENAKRLFDLITPKEPRFAPAFYQVLTDTLVADDLAQANRIAYGRRRYRVVTLQGQLIDTSGTMTGGGSKPQRGGMSSKFAQADAKEISPAKLAQYERDHEELEQAAHDTAARIAKYEHVLAQDQQVLRELDMQISKLEIDVASLQSQLSDAKSHLEASTNIQGPDPADVQRAAQLERTIKKTEPQLADHEAGAAKIQAQIAALQEQILEVGGVKLRTQNARVESLLDQIKMLQAKTTKLRAEKSSRTNSLRKLSKSVAKREAELESLDAETNEIKASLDSQSAAAHQVRQRVKAAQDHLEDMAEQFEKMKEARDEKVAELNASRSRQVMQPVLARKVELRTQITDVTQALSAKERGLRAAKEQLTKLSNELTGFEEDEERPKLPVYTPAELAELDFNHATKEIEHLEAHIKKLRPNFGILNEYRVKMELYMTRASDLDAVTARREEIKAQYDELRKRRLKEFMAGFTAISLKLKEMYQMITMGGNAELELVDSLDPFSEGVIFSVMPPKKSWKNIANLSGGEKTLSSLALVFALHHFKPTPLYVMDEIDAALDFRNVSIVANYIKQRTKNAQFVIISLRNNMFELADRLVGVYKTGDASKSVTIDPRRINMAHFQQPQDQAVQQQQQRQPQQQQQR</sequence>
<evidence type="ECO:0000256" key="1">
    <source>
        <dbReference type="ARBA" id="ARBA00004123"/>
    </source>
</evidence>
<dbReference type="Gene3D" id="3.40.50.300">
    <property type="entry name" value="P-loop containing nucleotide triphosphate hydrolases"/>
    <property type="match status" value="2"/>
</dbReference>
<dbReference type="PANTHER" id="PTHR18937:SF172">
    <property type="entry name" value="STRUCTURAL MAINTENANCE OF CHROMOSOMES PROTEIN"/>
    <property type="match status" value="1"/>
</dbReference>
<keyword evidence="13" id="KW-1185">Reference proteome</keyword>
<proteinExistence type="inferred from homology"/>
<dbReference type="PANTHER" id="PTHR18937">
    <property type="entry name" value="STRUCTURAL MAINTENANCE OF CHROMOSOMES SMC FAMILY MEMBER"/>
    <property type="match status" value="1"/>
</dbReference>
<dbReference type="InterPro" id="IPR027417">
    <property type="entry name" value="P-loop_NTPase"/>
</dbReference>
<dbReference type="InterPro" id="IPR003395">
    <property type="entry name" value="RecF/RecN/SMC_N"/>
</dbReference>
<name>A0ABR4NEQ8_9FUNG</name>
<feature type="coiled-coil region" evidence="9">
    <location>
        <begin position="846"/>
        <end position="979"/>
    </location>
</feature>
<keyword evidence="3" id="KW-0547">Nucleotide-binding</keyword>
<evidence type="ECO:0000256" key="6">
    <source>
        <dbReference type="ARBA" id="ARBA00023067"/>
    </source>
</evidence>
<dbReference type="Proteomes" id="UP001527925">
    <property type="component" value="Unassembled WGS sequence"/>
</dbReference>
<evidence type="ECO:0000256" key="5">
    <source>
        <dbReference type="ARBA" id="ARBA00023054"/>
    </source>
</evidence>
<feature type="compositionally biased region" description="Basic and acidic residues" evidence="10">
    <location>
        <begin position="156"/>
        <end position="171"/>
    </location>
</feature>
<dbReference type="Gene3D" id="3.30.70.1620">
    <property type="match status" value="1"/>
</dbReference>
<feature type="region of interest" description="Disordered" evidence="10">
    <location>
        <begin position="156"/>
        <end position="176"/>
    </location>
</feature>
<evidence type="ECO:0000313" key="13">
    <source>
        <dbReference type="Proteomes" id="UP001527925"/>
    </source>
</evidence>
<comment type="caution">
    <text evidence="12">The sequence shown here is derived from an EMBL/GenBank/DDBJ whole genome shotgun (WGS) entry which is preliminary data.</text>
</comment>
<keyword evidence="7 8" id="KW-0539">Nucleus</keyword>
<evidence type="ECO:0000256" key="4">
    <source>
        <dbReference type="ARBA" id="ARBA00022840"/>
    </source>
</evidence>
<dbReference type="Gene3D" id="1.20.1060.20">
    <property type="match status" value="1"/>
</dbReference>
<dbReference type="InterPro" id="IPR036277">
    <property type="entry name" value="SMC_hinge_sf"/>
</dbReference>